<feature type="transmembrane region" description="Helical" evidence="1">
    <location>
        <begin position="60"/>
        <end position="83"/>
    </location>
</feature>
<proteinExistence type="predicted"/>
<dbReference type="Proteomes" id="UP001250932">
    <property type="component" value="Unassembled WGS sequence"/>
</dbReference>
<evidence type="ECO:0000313" key="3">
    <source>
        <dbReference type="Proteomes" id="UP001250932"/>
    </source>
</evidence>
<reference evidence="2 3" key="1">
    <citation type="journal article" date="2023" name="ISME J.">
        <title>Cultivation and genomic characterization of novel and ubiquitous marine nitrite-oxidizing bacteria from the Nitrospirales.</title>
        <authorList>
            <person name="Mueller A.J."/>
            <person name="Daebeler A."/>
            <person name="Herbold C.W."/>
            <person name="Kirkegaard R.H."/>
            <person name="Daims H."/>
        </authorList>
    </citation>
    <scope>NUCLEOTIDE SEQUENCE [LARGE SCALE GENOMIC DNA]</scope>
    <source>
        <strain evidence="2 3">EB</strain>
    </source>
</reference>
<keyword evidence="1" id="KW-0472">Membrane</keyword>
<comment type="caution">
    <text evidence="2">The sequence shown here is derived from an EMBL/GenBank/DDBJ whole genome shotgun (WGS) entry which is preliminary data.</text>
</comment>
<keyword evidence="1" id="KW-1133">Transmembrane helix</keyword>
<dbReference type="RefSeq" id="WP_313831256.1">
    <property type="nucleotide sequence ID" value="NZ_JAQOUE010000001.1"/>
</dbReference>
<protein>
    <submittedName>
        <fullName evidence="2">DUF4321 domain-containing protein</fullName>
    </submittedName>
</protein>
<dbReference type="Pfam" id="PF14209">
    <property type="entry name" value="DUF4321"/>
    <property type="match status" value="1"/>
</dbReference>
<dbReference type="EMBL" id="JAQOUE010000001">
    <property type="protein sequence ID" value="MDT7040897.1"/>
    <property type="molecule type" value="Genomic_DNA"/>
</dbReference>
<dbReference type="InterPro" id="IPR025470">
    <property type="entry name" value="DUF4321"/>
</dbReference>
<sequence>MKKSGWTLLGFIFIGGLLGGVLGEILRVFTPSGTVQNIFARSVSPGLDPPFTVDLVLLKITLGFILKINLLTLLGIFLGIYLYKNI</sequence>
<evidence type="ECO:0000256" key="1">
    <source>
        <dbReference type="SAM" id="Phobius"/>
    </source>
</evidence>
<name>A0ABU3K3E0_9BACT</name>
<keyword evidence="1" id="KW-0812">Transmembrane</keyword>
<evidence type="ECO:0000313" key="2">
    <source>
        <dbReference type="EMBL" id="MDT7040897.1"/>
    </source>
</evidence>
<organism evidence="2 3">
    <name type="scientific">Candidatus Nitronereus thalassa</name>
    <dbReference type="NCBI Taxonomy" id="3020898"/>
    <lineage>
        <taxon>Bacteria</taxon>
        <taxon>Pseudomonadati</taxon>
        <taxon>Nitrospirota</taxon>
        <taxon>Nitrospiria</taxon>
        <taxon>Nitrospirales</taxon>
        <taxon>Nitrospiraceae</taxon>
        <taxon>Candidatus Nitronereus</taxon>
    </lineage>
</organism>
<gene>
    <name evidence="2" type="ORF">PPG34_00960</name>
</gene>
<accession>A0ABU3K3E0</accession>
<keyword evidence="3" id="KW-1185">Reference proteome</keyword>